<accession>A0ABS4NJY4</accession>
<comment type="caution">
    <text evidence="7">The sequence shown here is derived from an EMBL/GenBank/DDBJ whole genome shotgun (WGS) entry which is preliminary data.</text>
</comment>
<feature type="domain" description="Electron transfer flavoprotein alpha/beta-subunit N-terminal" evidence="6">
    <location>
        <begin position="7"/>
        <end position="195"/>
    </location>
</feature>
<dbReference type="SMART" id="SM00893">
    <property type="entry name" value="ETF"/>
    <property type="match status" value="1"/>
</dbReference>
<evidence type="ECO:0000313" key="7">
    <source>
        <dbReference type="EMBL" id="MBP2073358.1"/>
    </source>
</evidence>
<evidence type="ECO:0000256" key="4">
    <source>
        <dbReference type="ARBA" id="ARBA00022827"/>
    </source>
</evidence>
<organism evidence="7 8">
    <name type="scientific">Thermoanaerobacterium butyriciformans</name>
    <dbReference type="NCBI Taxonomy" id="1702242"/>
    <lineage>
        <taxon>Bacteria</taxon>
        <taxon>Bacillati</taxon>
        <taxon>Bacillota</taxon>
        <taxon>Clostridia</taxon>
        <taxon>Thermoanaerobacterales</taxon>
        <taxon>Thermoanaerobacteraceae</taxon>
        <taxon>Thermoanaerobacterium</taxon>
    </lineage>
</organism>
<dbReference type="Pfam" id="PF00766">
    <property type="entry name" value="ETF_alpha"/>
    <property type="match status" value="1"/>
</dbReference>
<keyword evidence="3" id="KW-0285">Flavoprotein</keyword>
<reference evidence="7" key="1">
    <citation type="submission" date="2021-03" db="EMBL/GenBank/DDBJ databases">
        <title>Genomic Encyclopedia of Type Strains, Phase IV (KMG-IV): sequencing the most valuable type-strain genomes for metagenomic binning, comparative biology and taxonomic classification.</title>
        <authorList>
            <person name="Goeker M."/>
        </authorList>
    </citation>
    <scope>NUCLEOTIDE SEQUENCE</scope>
    <source>
        <strain evidence="7">DSM 101588</strain>
    </source>
</reference>
<evidence type="ECO:0000256" key="2">
    <source>
        <dbReference type="ARBA" id="ARBA00022448"/>
    </source>
</evidence>
<dbReference type="CDD" id="cd01715">
    <property type="entry name" value="ETF_alpha"/>
    <property type="match status" value="1"/>
</dbReference>
<keyword evidence="4" id="KW-0274">FAD</keyword>
<dbReference type="Gene3D" id="3.40.50.620">
    <property type="entry name" value="HUPs"/>
    <property type="match status" value="1"/>
</dbReference>
<gene>
    <name evidence="7" type="ORF">J2Z80_002910</name>
</gene>
<dbReference type="Gene3D" id="3.40.50.1220">
    <property type="entry name" value="TPP-binding domain"/>
    <property type="match status" value="1"/>
</dbReference>
<dbReference type="InterPro" id="IPR014729">
    <property type="entry name" value="Rossmann-like_a/b/a_fold"/>
</dbReference>
<dbReference type="EMBL" id="JAGGLT010000045">
    <property type="protein sequence ID" value="MBP2073358.1"/>
    <property type="molecule type" value="Genomic_DNA"/>
</dbReference>
<evidence type="ECO:0000313" key="8">
    <source>
        <dbReference type="Proteomes" id="UP001166402"/>
    </source>
</evidence>
<evidence type="ECO:0000256" key="1">
    <source>
        <dbReference type="ARBA" id="ARBA00005817"/>
    </source>
</evidence>
<keyword evidence="5" id="KW-0249">Electron transport</keyword>
<dbReference type="SUPFAM" id="SSF52467">
    <property type="entry name" value="DHS-like NAD/FAD-binding domain"/>
    <property type="match status" value="1"/>
</dbReference>
<evidence type="ECO:0000256" key="5">
    <source>
        <dbReference type="ARBA" id="ARBA00022982"/>
    </source>
</evidence>
<dbReference type="PIRSF" id="PIRSF000089">
    <property type="entry name" value="Electra_flavoP_a"/>
    <property type="match status" value="1"/>
</dbReference>
<dbReference type="PANTHER" id="PTHR43153:SF1">
    <property type="entry name" value="ELECTRON TRANSFER FLAVOPROTEIN SUBUNIT ALPHA, MITOCHONDRIAL"/>
    <property type="match status" value="1"/>
</dbReference>
<evidence type="ECO:0000256" key="3">
    <source>
        <dbReference type="ARBA" id="ARBA00022630"/>
    </source>
</evidence>
<dbReference type="InterPro" id="IPR001308">
    <property type="entry name" value="ETF_a/FixB"/>
</dbReference>
<name>A0ABS4NJY4_9THEO</name>
<sequence length="330" mass="35418">MNDYKDIWVFAEQRNGKLMNVAIEILGEARKLADKKGVNVGAVLIGHNVENLSKDLISFGADIVYVVDNPLLSNYTTEGYAKAVSQLANKYKPEVILYGATFIGRDLAPRIASKLKTGLTADCTGLDIDENGLLLQTRPAFGGNLMATIKCPDKRPQMSTVRPGVMKKAVRDDTRDGKVIKFDADINESDIRTKILSIVKEAKNVVNLEEADIIVSGGRGVGGPDGFNIIKELADVLGGVVGASRATVDAGWITSDHQVGQTGKTVRPKLYIACGISGAIQHLAGMSNSGTIVAINKNPDAPIFKIADYGIVGDLFKVIPVLIEEIKKLK</sequence>
<evidence type="ECO:0000259" key="6">
    <source>
        <dbReference type="SMART" id="SM00893"/>
    </source>
</evidence>
<proteinExistence type="inferred from homology"/>
<keyword evidence="8" id="KW-1185">Reference proteome</keyword>
<keyword evidence="2" id="KW-0813">Transport</keyword>
<dbReference type="SUPFAM" id="SSF52402">
    <property type="entry name" value="Adenine nucleotide alpha hydrolases-like"/>
    <property type="match status" value="1"/>
</dbReference>
<dbReference type="InterPro" id="IPR018206">
    <property type="entry name" value="ETF_asu_C_CS"/>
</dbReference>
<dbReference type="InterPro" id="IPR033947">
    <property type="entry name" value="ETF_alpha_N"/>
</dbReference>
<dbReference type="Proteomes" id="UP001166402">
    <property type="component" value="Unassembled WGS sequence"/>
</dbReference>
<dbReference type="InterPro" id="IPR029035">
    <property type="entry name" value="DHS-like_NAD/FAD-binding_dom"/>
</dbReference>
<dbReference type="Pfam" id="PF01012">
    <property type="entry name" value="ETF"/>
    <property type="match status" value="1"/>
</dbReference>
<protein>
    <submittedName>
        <fullName evidence="7">Electron transfer flavoprotein alpha subunit</fullName>
    </submittedName>
</protein>
<dbReference type="InterPro" id="IPR014730">
    <property type="entry name" value="ETF_a/b_N"/>
</dbReference>
<dbReference type="RefSeq" id="WP_209454976.1">
    <property type="nucleotide sequence ID" value="NZ_JAGGLT010000045.1"/>
</dbReference>
<dbReference type="PANTHER" id="PTHR43153">
    <property type="entry name" value="ELECTRON TRANSFER FLAVOPROTEIN ALPHA"/>
    <property type="match status" value="1"/>
</dbReference>
<comment type="similarity">
    <text evidence="1">Belongs to the ETF alpha-subunit/FixB family.</text>
</comment>
<dbReference type="PROSITE" id="PS00696">
    <property type="entry name" value="ETF_ALPHA"/>
    <property type="match status" value="1"/>
</dbReference>
<dbReference type="InterPro" id="IPR014731">
    <property type="entry name" value="ETF_asu_C"/>
</dbReference>